<evidence type="ECO:0008006" key="3">
    <source>
        <dbReference type="Google" id="ProtNLM"/>
    </source>
</evidence>
<gene>
    <name evidence="1" type="ORF">CLV78_11528</name>
</gene>
<dbReference type="EMBL" id="PVTD01000015">
    <property type="protein sequence ID" value="PRY20079.1"/>
    <property type="molecule type" value="Genomic_DNA"/>
</dbReference>
<dbReference type="RefSeq" id="WP_106208016.1">
    <property type="nucleotide sequence ID" value="NZ_PVTD01000015.1"/>
</dbReference>
<reference evidence="1 2" key="1">
    <citation type="submission" date="2018-03" db="EMBL/GenBank/DDBJ databases">
        <title>Genomic Encyclopedia of Archaeal and Bacterial Type Strains, Phase II (KMG-II): from individual species to whole genera.</title>
        <authorList>
            <person name="Goeker M."/>
        </authorList>
    </citation>
    <scope>NUCLEOTIDE SEQUENCE [LARGE SCALE GENOMIC DNA]</scope>
    <source>
        <strain evidence="1 2">DSM 29328</strain>
    </source>
</reference>
<organism evidence="1 2">
    <name type="scientific">Aliiruegeria haliotis</name>
    <dbReference type="NCBI Taxonomy" id="1280846"/>
    <lineage>
        <taxon>Bacteria</taxon>
        <taxon>Pseudomonadati</taxon>
        <taxon>Pseudomonadota</taxon>
        <taxon>Alphaproteobacteria</taxon>
        <taxon>Rhodobacterales</taxon>
        <taxon>Roseobacteraceae</taxon>
        <taxon>Aliiruegeria</taxon>
    </lineage>
</organism>
<dbReference type="OrthoDB" id="2083387at2"/>
<evidence type="ECO:0000313" key="2">
    <source>
        <dbReference type="Proteomes" id="UP000239480"/>
    </source>
</evidence>
<keyword evidence="2" id="KW-1185">Reference proteome</keyword>
<proteinExistence type="predicted"/>
<dbReference type="SUPFAM" id="SSF51182">
    <property type="entry name" value="RmlC-like cupins"/>
    <property type="match status" value="1"/>
</dbReference>
<evidence type="ECO:0000313" key="1">
    <source>
        <dbReference type="EMBL" id="PRY20079.1"/>
    </source>
</evidence>
<dbReference type="AlphaFoldDB" id="A0A2T0RG12"/>
<comment type="caution">
    <text evidence="1">The sequence shown here is derived from an EMBL/GenBank/DDBJ whole genome shotgun (WGS) entry which is preliminary data.</text>
</comment>
<dbReference type="Gene3D" id="2.60.120.10">
    <property type="entry name" value="Jelly Rolls"/>
    <property type="match status" value="1"/>
</dbReference>
<name>A0A2T0RG12_9RHOB</name>
<dbReference type="InterPro" id="IPR014710">
    <property type="entry name" value="RmlC-like_jellyroll"/>
</dbReference>
<sequence length="125" mass="13893">MDVVEVKSLPANVLPGRVVYKATGKDGPIVSGEMTVAFGRYCGDYGPMSPHRHAEECVYILESKGGWVRFGTTDDCADGKRALTGGTLLHFPENEWHVFEYEEGGYIDAMFIYGQVDNIRPEEKD</sequence>
<dbReference type="Proteomes" id="UP000239480">
    <property type="component" value="Unassembled WGS sequence"/>
</dbReference>
<dbReference type="InterPro" id="IPR011051">
    <property type="entry name" value="RmlC_Cupin_sf"/>
</dbReference>
<accession>A0A2T0RG12</accession>
<protein>
    <recommendedName>
        <fullName evidence="3">Cupin domain</fullName>
    </recommendedName>
</protein>